<dbReference type="SUPFAM" id="SSF51445">
    <property type="entry name" value="(Trans)glycosidases"/>
    <property type="match status" value="1"/>
</dbReference>
<keyword evidence="3" id="KW-1185">Reference proteome</keyword>
<dbReference type="InterPro" id="IPR017853">
    <property type="entry name" value="GH"/>
</dbReference>
<dbReference type="KEGG" id="fho:H9Q81_05290"/>
<evidence type="ECO:0000313" key="2">
    <source>
        <dbReference type="EMBL" id="QNM14407.1"/>
    </source>
</evidence>
<keyword evidence="2" id="KW-0378">Hydrolase</keyword>
<gene>
    <name evidence="2" type="ORF">H9Q81_05290</name>
</gene>
<dbReference type="Pfam" id="PF13200">
    <property type="entry name" value="DUF4015"/>
    <property type="match status" value="1"/>
</dbReference>
<sequence length="541" mass="61146">MNKQKKFMTGILGAIAVYIAVITATADITRGIGLEEKQPPSENVQVSSNEADTTNLKAEQEHSLEGYNTSLEKVENASAESNNTEITSQPTEVKTINYSFTNKQKSNIFDNPNNGKVMDTLIKATRVEVEEEKDVENQKQTKVKKADGTFEIKVTGQINKWAKIKYQKNLKNKEGWIKAENLNKEFNSVISADLKNIDFSPVEKPNFTENPKKTNVRGIYLTVYSAASDKKMDELIALTKRTPINAFVIDVKDDSGHLLFKTDAEKTYLGENKKYYPIADMEKFMKKLKDNNIYTIARIVSFKDPRYAKKNPDKAIIKRADGTPYTNSDGVIWVSAHDRNLWKYNIDVAKEAAKLGFNEIQFDYVRFPASNGGKLDKQLDYRNVKSETKPETIQKYLKYARKELQPLGVYISADVYGQVGSSADDMGLGQHWETVSNEVDIISPMAYPSHYGNGVYGLSVPDANPYATIYRSTIDGVNRNNNITYPANVRPWLQAFTAKWVKGYIPYGKKEIDAQVKALKDLGINEYLLWSPSNRYGIVEK</sequence>
<dbReference type="AlphaFoldDB" id="A0A7G9GUC5"/>
<feature type="domain" description="DUF4015" evidence="1">
    <location>
        <begin position="218"/>
        <end position="536"/>
    </location>
</feature>
<dbReference type="EMBL" id="CP060637">
    <property type="protein sequence ID" value="QNM14407.1"/>
    <property type="molecule type" value="Genomic_DNA"/>
</dbReference>
<protein>
    <submittedName>
        <fullName evidence="2">Putative glycoside hydrolase</fullName>
    </submittedName>
</protein>
<name>A0A7G9GUC5_9FUSO</name>
<dbReference type="GO" id="GO:0016787">
    <property type="term" value="F:hydrolase activity"/>
    <property type="evidence" value="ECO:0007669"/>
    <property type="project" value="UniProtKB-KW"/>
</dbReference>
<dbReference type="RefSeq" id="WP_101473963.1">
    <property type="nucleotide sequence ID" value="NZ_CP060637.1"/>
</dbReference>
<proteinExistence type="predicted"/>
<dbReference type="InterPro" id="IPR025275">
    <property type="entry name" value="DUF4015"/>
</dbReference>
<organism evidence="2 3">
    <name type="scientific">Fusobacterium hominis</name>
    <dbReference type="NCBI Taxonomy" id="2764326"/>
    <lineage>
        <taxon>Bacteria</taxon>
        <taxon>Fusobacteriati</taxon>
        <taxon>Fusobacteriota</taxon>
        <taxon>Fusobacteriia</taxon>
        <taxon>Fusobacteriales</taxon>
        <taxon>Fusobacteriaceae</taxon>
        <taxon>Fusobacterium</taxon>
    </lineage>
</organism>
<evidence type="ECO:0000313" key="3">
    <source>
        <dbReference type="Proteomes" id="UP000515913"/>
    </source>
</evidence>
<dbReference type="Proteomes" id="UP000515913">
    <property type="component" value="Chromosome"/>
</dbReference>
<accession>A0A7G9GUC5</accession>
<evidence type="ECO:0000259" key="1">
    <source>
        <dbReference type="Pfam" id="PF13200"/>
    </source>
</evidence>
<reference evidence="2 3" key="1">
    <citation type="submission" date="2020-08" db="EMBL/GenBank/DDBJ databases">
        <authorList>
            <person name="Liu C."/>
            <person name="Sun Q."/>
        </authorList>
    </citation>
    <scope>NUCLEOTIDE SEQUENCE [LARGE SCALE GENOMIC DNA]</scope>
    <source>
        <strain evidence="2 3">NSJ-57</strain>
    </source>
</reference>